<dbReference type="GO" id="GO:0045947">
    <property type="term" value="P:negative regulation of translational initiation"/>
    <property type="evidence" value="ECO:0007669"/>
    <property type="project" value="UniProtKB-UniRule"/>
</dbReference>
<sequence>MLVLSRKIGEAIVIGNNIRITVVDVGQGRVKIGVMAPHNVSVDREEIFEKKQAERYQEDPEEAIPINMGLHNRIATQLPNTSENTPAPTPKLSFRAKSR</sequence>
<comment type="similarity">
    <text evidence="4">Belongs to the CsrA/RsmA family.</text>
</comment>
<dbReference type="Gene3D" id="2.60.40.4380">
    <property type="entry name" value="Translational regulator CsrA"/>
    <property type="match status" value="1"/>
</dbReference>
<dbReference type="GO" id="GO:0044781">
    <property type="term" value="P:bacterial-type flagellum organization"/>
    <property type="evidence" value="ECO:0007669"/>
    <property type="project" value="UniProtKB-KW"/>
</dbReference>
<dbReference type="RefSeq" id="WP_168219385.1">
    <property type="nucleotide sequence ID" value="NZ_CP042425.1"/>
</dbReference>
<comment type="subunit">
    <text evidence="4">Homodimer; the beta-strands of each monomer intercalate to form a hydrophobic core, while the alpha-helices form wings that extend away from the core.</text>
</comment>
<comment type="subcellular location">
    <subcellularLocation>
        <location evidence="4">Cytoplasm</location>
    </subcellularLocation>
</comment>
<evidence type="ECO:0000256" key="3">
    <source>
        <dbReference type="ARBA" id="ARBA00022884"/>
    </source>
</evidence>
<dbReference type="GO" id="GO:1902208">
    <property type="term" value="P:regulation of bacterial-type flagellum assembly"/>
    <property type="evidence" value="ECO:0007669"/>
    <property type="project" value="UniProtKB-UniRule"/>
</dbReference>
<keyword evidence="2 4" id="KW-0810">Translation regulation</keyword>
<keyword evidence="4" id="KW-1005">Bacterial flagellum biogenesis</keyword>
<organism evidence="6 7">
    <name type="scientific">Limnoglobus roseus</name>
    <dbReference type="NCBI Taxonomy" id="2598579"/>
    <lineage>
        <taxon>Bacteria</taxon>
        <taxon>Pseudomonadati</taxon>
        <taxon>Planctomycetota</taxon>
        <taxon>Planctomycetia</taxon>
        <taxon>Gemmatales</taxon>
        <taxon>Gemmataceae</taxon>
        <taxon>Limnoglobus</taxon>
    </lineage>
</organism>
<name>A0A5C1ASS9_9BACT</name>
<dbReference type="PANTHER" id="PTHR34984:SF1">
    <property type="entry name" value="CARBON STORAGE REGULATOR"/>
    <property type="match status" value="1"/>
</dbReference>
<keyword evidence="3 4" id="KW-0694">RNA-binding</keyword>
<feature type="region of interest" description="Disordered" evidence="5">
    <location>
        <begin position="76"/>
        <end position="99"/>
    </location>
</feature>
<dbReference type="GO" id="GO:0048027">
    <property type="term" value="F:mRNA 5'-UTR binding"/>
    <property type="evidence" value="ECO:0007669"/>
    <property type="project" value="UniProtKB-UniRule"/>
</dbReference>
<dbReference type="HAMAP" id="MF_00167">
    <property type="entry name" value="CsrA"/>
    <property type="match status" value="1"/>
</dbReference>
<dbReference type="Pfam" id="PF02599">
    <property type="entry name" value="CsrA"/>
    <property type="match status" value="1"/>
</dbReference>
<dbReference type="InterPro" id="IPR003751">
    <property type="entry name" value="CsrA"/>
</dbReference>
<evidence type="ECO:0000256" key="1">
    <source>
        <dbReference type="ARBA" id="ARBA00022490"/>
    </source>
</evidence>
<dbReference type="GO" id="GO:0006109">
    <property type="term" value="P:regulation of carbohydrate metabolic process"/>
    <property type="evidence" value="ECO:0007669"/>
    <property type="project" value="InterPro"/>
</dbReference>
<proteinExistence type="inferred from homology"/>
<keyword evidence="7" id="KW-1185">Reference proteome</keyword>
<dbReference type="GO" id="GO:0006402">
    <property type="term" value="P:mRNA catabolic process"/>
    <property type="evidence" value="ECO:0007669"/>
    <property type="project" value="InterPro"/>
</dbReference>
<dbReference type="EMBL" id="CP042425">
    <property type="protein sequence ID" value="QEL19968.1"/>
    <property type="molecule type" value="Genomic_DNA"/>
</dbReference>
<reference evidence="7" key="1">
    <citation type="submission" date="2019-08" db="EMBL/GenBank/DDBJ databases">
        <title>Limnoglobus roseus gen. nov., sp. nov., a novel freshwater planctomycete with a giant genome from the family Gemmataceae.</title>
        <authorList>
            <person name="Kulichevskaya I.S."/>
            <person name="Naumoff D.G."/>
            <person name="Miroshnikov K."/>
            <person name="Ivanova A."/>
            <person name="Philippov D.A."/>
            <person name="Hakobyan A."/>
            <person name="Rijpstra I.C."/>
            <person name="Sinninghe Damste J.S."/>
            <person name="Liesack W."/>
            <person name="Dedysh S.N."/>
        </authorList>
    </citation>
    <scope>NUCLEOTIDE SEQUENCE [LARGE SCALE GENOMIC DNA]</scope>
    <source>
        <strain evidence="7">PX52</strain>
    </source>
</reference>
<accession>A0A5C1ASS9</accession>
<keyword evidence="1 4" id="KW-0963">Cytoplasm</keyword>
<dbReference type="Proteomes" id="UP000324974">
    <property type="component" value="Chromosome"/>
</dbReference>
<dbReference type="SUPFAM" id="SSF117130">
    <property type="entry name" value="CsrA-like"/>
    <property type="match status" value="1"/>
</dbReference>
<dbReference type="AlphaFoldDB" id="A0A5C1ASS9"/>
<dbReference type="InterPro" id="IPR036107">
    <property type="entry name" value="CsrA_sf"/>
</dbReference>
<dbReference type="NCBIfam" id="NF002469">
    <property type="entry name" value="PRK01712.1"/>
    <property type="match status" value="1"/>
</dbReference>
<dbReference type="NCBIfam" id="TIGR00202">
    <property type="entry name" value="csrA"/>
    <property type="match status" value="1"/>
</dbReference>
<evidence type="ECO:0000256" key="2">
    <source>
        <dbReference type="ARBA" id="ARBA00022845"/>
    </source>
</evidence>
<dbReference type="KEGG" id="lrs:PX52LOC_07052"/>
<gene>
    <name evidence="4" type="primary">csrA</name>
    <name evidence="6" type="ORF">PX52LOC_07052</name>
</gene>
<dbReference type="GO" id="GO:0005829">
    <property type="term" value="C:cytosol"/>
    <property type="evidence" value="ECO:0007669"/>
    <property type="project" value="TreeGrafter"/>
</dbReference>
<feature type="compositionally biased region" description="Polar residues" evidence="5">
    <location>
        <begin position="76"/>
        <end position="86"/>
    </location>
</feature>
<evidence type="ECO:0000256" key="4">
    <source>
        <dbReference type="HAMAP-Rule" id="MF_00167"/>
    </source>
</evidence>
<evidence type="ECO:0000313" key="6">
    <source>
        <dbReference type="EMBL" id="QEL19968.1"/>
    </source>
</evidence>
<evidence type="ECO:0000313" key="7">
    <source>
        <dbReference type="Proteomes" id="UP000324974"/>
    </source>
</evidence>
<keyword evidence="4" id="KW-0678">Repressor</keyword>
<protein>
    <recommendedName>
        <fullName evidence="4">Translational regulator CsrA</fullName>
    </recommendedName>
</protein>
<evidence type="ECO:0000256" key="5">
    <source>
        <dbReference type="SAM" id="MobiDB-lite"/>
    </source>
</evidence>
<comment type="function">
    <text evidence="4">A translational regulator that binds mRNA to regulate translation initiation and/or mRNA stability. Usually binds in the 5'-UTR at or near the Shine-Dalgarno sequence preventing ribosome-binding, thus repressing translation. Its main target seems to be the major flagellin gene, while its function is anatagonized by FliW.</text>
</comment>
<dbReference type="PANTHER" id="PTHR34984">
    <property type="entry name" value="CARBON STORAGE REGULATOR"/>
    <property type="match status" value="1"/>
</dbReference>